<protein>
    <submittedName>
        <fullName evidence="1">Uncharacterized protein</fullName>
    </submittedName>
</protein>
<gene>
    <name evidence="1" type="ORF">G4177_18035</name>
</gene>
<comment type="caution">
    <text evidence="1">The sequence shown here is derived from an EMBL/GenBank/DDBJ whole genome shotgun (WGS) entry which is preliminary data.</text>
</comment>
<dbReference type="EMBL" id="JAAIYO010000005">
    <property type="protein sequence ID" value="MBE4750068.1"/>
    <property type="molecule type" value="Genomic_DNA"/>
</dbReference>
<keyword evidence="2" id="KW-1185">Reference proteome</keyword>
<reference evidence="1 2" key="1">
    <citation type="submission" date="2020-02" db="EMBL/GenBank/DDBJ databases">
        <authorList>
            <person name="Babadi Z.K."/>
            <person name="Risdian C."/>
            <person name="Ebrahimipour G.H."/>
            <person name="Wink J."/>
        </authorList>
    </citation>
    <scope>NUCLEOTIDE SEQUENCE [LARGE SCALE GENOMIC DNA]</scope>
    <source>
        <strain evidence="1 2">ZKHCc1 1396</strain>
    </source>
</reference>
<sequence>MLLGISILGTLHLPTAHAEPPLTKAPNCIKRGWPATVLCGSTPCFVSSCGEGKCPYCFITGMENLAITAWAVYTCMNGDTVTGRALLFNTQPFNARLGPFCG</sequence>
<accession>A0ABR9PQ79</accession>
<evidence type="ECO:0000313" key="2">
    <source>
        <dbReference type="Proteomes" id="UP001516472"/>
    </source>
</evidence>
<evidence type="ECO:0000313" key="1">
    <source>
        <dbReference type="EMBL" id="MBE4750068.1"/>
    </source>
</evidence>
<dbReference type="RefSeq" id="WP_193349555.1">
    <property type="nucleotide sequence ID" value="NZ_CBCSIP010000235.1"/>
</dbReference>
<proteinExistence type="predicted"/>
<name>A0ABR9PQ79_9BACT</name>
<dbReference type="Proteomes" id="UP001516472">
    <property type="component" value="Unassembled WGS sequence"/>
</dbReference>
<organism evidence="1 2">
    <name type="scientific">Corallococcus soli</name>
    <dbReference type="NCBI Taxonomy" id="2710757"/>
    <lineage>
        <taxon>Bacteria</taxon>
        <taxon>Pseudomonadati</taxon>
        <taxon>Myxococcota</taxon>
        <taxon>Myxococcia</taxon>
        <taxon>Myxococcales</taxon>
        <taxon>Cystobacterineae</taxon>
        <taxon>Myxococcaceae</taxon>
        <taxon>Corallococcus</taxon>
    </lineage>
</organism>